<organism evidence="1 2">
    <name type="scientific">Sporomusa acidovorans (strain ATCC 49682 / DSM 3132 / Mol)</name>
    <dbReference type="NCBI Taxonomy" id="1123286"/>
    <lineage>
        <taxon>Bacteria</taxon>
        <taxon>Bacillati</taxon>
        <taxon>Bacillota</taxon>
        <taxon>Negativicutes</taxon>
        <taxon>Selenomonadales</taxon>
        <taxon>Sporomusaceae</taxon>
        <taxon>Sporomusa</taxon>
    </lineage>
</organism>
<protein>
    <submittedName>
        <fullName evidence="1">Uncharacterized protein</fullName>
    </submittedName>
</protein>
<sequence>MNYKDLMHEAIKPIPPKPSIYGIAPELVKTRVSELPGMVSLYLRELFPDLPPVLLPGGPDAIKNVRQAAHDALMKVDMSMIKPEDSVNVLASHHGFTLFGGEPYAELLKAIRDAVEERTGCTDIRLRAGVGMRFRETEEYMKRYGLDTYYKGKAVGVAPIDEGIAIETEIGTLYGLKKVYDATWIIHAHHTDVREVHFHRQVDKAVKPFGMSYARCETRSTYHQNLGPRAANFTARAIFESEFVQSKFAFAAFLNCGPHGVIGADCDNDLYALNDRATFVGCQLYGKIMTLFGEIDKCIAVLDFPCPVPYVFSAGVIYANFLGANSDLYDLNTPLPSYTWYTEAFYRKNGKPLLEETPPMNPAIKMCVHNYAWTGYPSEFFSKNIPTVVVGDEQGKLFDTDSMNIGYMDYAVTARTAENAMKFAYNVTGTDQVIIFDGAMGGLNVSESLAKLLIEKAPLVSERVDKELLPKWLKQRGVDLSVLESSK</sequence>
<dbReference type="RefSeq" id="WP_176772714.1">
    <property type="nucleotide sequence ID" value="NZ_CP155571.1"/>
</dbReference>
<accession>A0ABZ3J4A1</accession>
<dbReference type="EMBL" id="CP155571">
    <property type="protein sequence ID" value="XFO73207.1"/>
    <property type="molecule type" value="Genomic_DNA"/>
</dbReference>
<keyword evidence="2" id="KW-1185">Reference proteome</keyword>
<evidence type="ECO:0000313" key="2">
    <source>
        <dbReference type="Proteomes" id="UP000216052"/>
    </source>
</evidence>
<evidence type="ECO:0000313" key="1">
    <source>
        <dbReference type="EMBL" id="XFO73207.1"/>
    </source>
</evidence>
<reference evidence="1" key="1">
    <citation type="submission" date="2024-05" db="EMBL/GenBank/DDBJ databases">
        <title>Isolation and characterization of Sporomusa carbonis sp. nov., a carboxydotrophic hydrogenogen in the genus of Sporomusa isolated from a charcoal burning pile.</title>
        <authorList>
            <person name="Boeer T."/>
            <person name="Rosenbaum F."/>
            <person name="Eysell L."/>
            <person name="Mueller V."/>
            <person name="Daniel R."/>
            <person name="Poehlein A."/>
        </authorList>
    </citation>
    <scope>NUCLEOTIDE SEQUENCE [LARGE SCALE GENOMIC DNA]</scope>
    <source>
        <strain evidence="1">DSM 3132</strain>
    </source>
</reference>
<name>A0ABZ3J4A1_SPOA4</name>
<proteinExistence type="predicted"/>
<dbReference type="Proteomes" id="UP000216052">
    <property type="component" value="Chromosome"/>
</dbReference>
<gene>
    <name evidence="1" type="ORF">SPACI_032820</name>
</gene>